<keyword evidence="2" id="KW-0479">Metal-binding</keyword>
<evidence type="ECO:0000259" key="7">
    <source>
        <dbReference type="Pfam" id="PF00884"/>
    </source>
</evidence>
<dbReference type="Pfam" id="PF00884">
    <property type="entry name" value="Sulfatase"/>
    <property type="match status" value="1"/>
</dbReference>
<gene>
    <name evidence="8" type="primary">atsA_21</name>
    <name evidence="8" type="ORF">Pan216_21810</name>
</gene>
<keyword evidence="9" id="KW-1185">Reference proteome</keyword>
<evidence type="ECO:0000256" key="1">
    <source>
        <dbReference type="ARBA" id="ARBA00008779"/>
    </source>
</evidence>
<dbReference type="EC" id="3.1.6.1" evidence="8"/>
<dbReference type="AlphaFoldDB" id="A0A518B318"/>
<feature type="signal peptide" evidence="6">
    <location>
        <begin position="1"/>
        <end position="20"/>
    </location>
</feature>
<dbReference type="Gene3D" id="3.40.720.10">
    <property type="entry name" value="Alkaline Phosphatase, subunit A"/>
    <property type="match status" value="1"/>
</dbReference>
<keyword evidence="6" id="KW-0732">Signal</keyword>
<dbReference type="InterPro" id="IPR017850">
    <property type="entry name" value="Alkaline_phosphatase_core_sf"/>
</dbReference>
<dbReference type="InterPro" id="IPR000917">
    <property type="entry name" value="Sulfatase_N"/>
</dbReference>
<dbReference type="PANTHER" id="PTHR42693:SF53">
    <property type="entry name" value="ENDO-4-O-SULFATASE"/>
    <property type="match status" value="1"/>
</dbReference>
<dbReference type="GO" id="GO:0046872">
    <property type="term" value="F:metal ion binding"/>
    <property type="evidence" value="ECO:0007669"/>
    <property type="project" value="UniProtKB-KW"/>
</dbReference>
<keyword evidence="3 8" id="KW-0378">Hydrolase</keyword>
<feature type="domain" description="Sulfatase N-terminal" evidence="7">
    <location>
        <begin position="27"/>
        <end position="378"/>
    </location>
</feature>
<evidence type="ECO:0000256" key="5">
    <source>
        <dbReference type="SAM" id="MobiDB-lite"/>
    </source>
</evidence>
<organism evidence="8 9">
    <name type="scientific">Kolteria novifilia</name>
    <dbReference type="NCBI Taxonomy" id="2527975"/>
    <lineage>
        <taxon>Bacteria</taxon>
        <taxon>Pseudomonadati</taxon>
        <taxon>Planctomycetota</taxon>
        <taxon>Planctomycetia</taxon>
        <taxon>Kolteriales</taxon>
        <taxon>Kolteriaceae</taxon>
        <taxon>Kolteria</taxon>
    </lineage>
</organism>
<sequence precursor="true">MRILLALVAMGALFPFCALAAETPTKPNIVVILADDMGYGDLKAYNPESNIATPNLDRMAAEGIVFTDAHSGGSTCKPSRYSLLTGRFNPRAPSYDDRAGPIIPEGESTIASLLRDHGYSTAMVGKWHLGFDQKAPTKAPDGFRFDYDQSLTGGPVDRGFESFFGMHASLDIPPYFFIRDRTPTEKPTDTVPASTSVGGKEGWNKIQGAFWREGPIAPDFKHGEVTPRFASEAIKVIEAHADSEKPLFLYVALPSPHTPWLPTKEFAGKSDAGMYGDFVMQVDSVVGQILGSLEKAGMKDDTLVIFSSDNGPVWYEKDTERFHHASRGPLRGIKASIWEGGHRVPFLVNWPGHVQAGSSSDRLVAFADLYGTFAELIGQEPTASTKDSASFLAQLGGGTEATPRPPVLHSRKSIRDGDWKLMLPGASHGFSAPKKRPRETELYNVREDLSETSNLATSQPKRVERLQKKLTSILDQEQ</sequence>
<dbReference type="Gene3D" id="3.30.1120.10">
    <property type="match status" value="1"/>
</dbReference>
<dbReference type="CDD" id="cd16143">
    <property type="entry name" value="ARS_like"/>
    <property type="match status" value="1"/>
</dbReference>
<dbReference type="GO" id="GO:0004065">
    <property type="term" value="F:arylsulfatase activity"/>
    <property type="evidence" value="ECO:0007669"/>
    <property type="project" value="UniProtKB-EC"/>
</dbReference>
<evidence type="ECO:0000256" key="4">
    <source>
        <dbReference type="ARBA" id="ARBA00022837"/>
    </source>
</evidence>
<evidence type="ECO:0000256" key="6">
    <source>
        <dbReference type="SAM" id="SignalP"/>
    </source>
</evidence>
<feature type="chain" id="PRO_5022040010" evidence="6">
    <location>
        <begin position="21"/>
        <end position="478"/>
    </location>
</feature>
<comment type="similarity">
    <text evidence="1">Belongs to the sulfatase family.</text>
</comment>
<dbReference type="KEGG" id="knv:Pan216_21810"/>
<feature type="region of interest" description="Disordered" evidence="5">
    <location>
        <begin position="444"/>
        <end position="463"/>
    </location>
</feature>
<dbReference type="InterPro" id="IPR024607">
    <property type="entry name" value="Sulfatase_CS"/>
</dbReference>
<evidence type="ECO:0000256" key="2">
    <source>
        <dbReference type="ARBA" id="ARBA00022723"/>
    </source>
</evidence>
<keyword evidence="4" id="KW-0106">Calcium</keyword>
<dbReference type="PROSITE" id="PS00149">
    <property type="entry name" value="SULFATASE_2"/>
    <property type="match status" value="1"/>
</dbReference>
<evidence type="ECO:0000256" key="3">
    <source>
        <dbReference type="ARBA" id="ARBA00022801"/>
    </source>
</evidence>
<accession>A0A518B318</accession>
<evidence type="ECO:0000313" key="9">
    <source>
        <dbReference type="Proteomes" id="UP000317093"/>
    </source>
</evidence>
<dbReference type="PANTHER" id="PTHR42693">
    <property type="entry name" value="ARYLSULFATASE FAMILY MEMBER"/>
    <property type="match status" value="1"/>
</dbReference>
<feature type="compositionally biased region" description="Polar residues" evidence="5">
    <location>
        <begin position="451"/>
        <end position="460"/>
    </location>
</feature>
<dbReference type="SUPFAM" id="SSF53649">
    <property type="entry name" value="Alkaline phosphatase-like"/>
    <property type="match status" value="1"/>
</dbReference>
<evidence type="ECO:0000313" key="8">
    <source>
        <dbReference type="EMBL" id="QDU61326.1"/>
    </source>
</evidence>
<reference evidence="8 9" key="1">
    <citation type="submission" date="2019-02" db="EMBL/GenBank/DDBJ databases">
        <title>Deep-cultivation of Planctomycetes and their phenomic and genomic characterization uncovers novel biology.</title>
        <authorList>
            <person name="Wiegand S."/>
            <person name="Jogler M."/>
            <person name="Boedeker C."/>
            <person name="Pinto D."/>
            <person name="Vollmers J."/>
            <person name="Rivas-Marin E."/>
            <person name="Kohn T."/>
            <person name="Peeters S.H."/>
            <person name="Heuer A."/>
            <person name="Rast P."/>
            <person name="Oberbeckmann S."/>
            <person name="Bunk B."/>
            <person name="Jeske O."/>
            <person name="Meyerdierks A."/>
            <person name="Storesund J.E."/>
            <person name="Kallscheuer N."/>
            <person name="Luecker S."/>
            <person name="Lage O.M."/>
            <person name="Pohl T."/>
            <person name="Merkel B.J."/>
            <person name="Hornburger P."/>
            <person name="Mueller R.-W."/>
            <person name="Bruemmer F."/>
            <person name="Labrenz M."/>
            <person name="Spormann A.M."/>
            <person name="Op den Camp H."/>
            <person name="Overmann J."/>
            <person name="Amann R."/>
            <person name="Jetten M.S.M."/>
            <person name="Mascher T."/>
            <person name="Medema M.H."/>
            <person name="Devos D.P."/>
            <person name="Kaster A.-K."/>
            <person name="Ovreas L."/>
            <person name="Rohde M."/>
            <person name="Galperin M.Y."/>
            <person name="Jogler C."/>
        </authorList>
    </citation>
    <scope>NUCLEOTIDE SEQUENCE [LARGE SCALE GENOMIC DNA]</scope>
    <source>
        <strain evidence="8 9">Pan216</strain>
    </source>
</reference>
<dbReference type="EMBL" id="CP036279">
    <property type="protein sequence ID" value="QDU61326.1"/>
    <property type="molecule type" value="Genomic_DNA"/>
</dbReference>
<proteinExistence type="inferred from homology"/>
<dbReference type="Proteomes" id="UP000317093">
    <property type="component" value="Chromosome"/>
</dbReference>
<protein>
    <submittedName>
        <fullName evidence="8">Arylsulfatase</fullName>
        <ecNumber evidence="8">3.1.6.1</ecNumber>
    </submittedName>
</protein>
<dbReference type="RefSeq" id="WP_419193494.1">
    <property type="nucleotide sequence ID" value="NZ_CP036279.1"/>
</dbReference>
<name>A0A518B318_9BACT</name>
<dbReference type="InterPro" id="IPR050738">
    <property type="entry name" value="Sulfatase"/>
</dbReference>